<reference evidence="2" key="1">
    <citation type="journal article" date="2015" name="Nature">
        <title>Complex archaea that bridge the gap between prokaryotes and eukaryotes.</title>
        <authorList>
            <person name="Spang A."/>
            <person name="Saw J.H."/>
            <person name="Jorgensen S.L."/>
            <person name="Zaremba-Niedzwiedzka K."/>
            <person name="Martijn J."/>
            <person name="Lind A.E."/>
            <person name="van Eijk R."/>
            <person name="Schleper C."/>
            <person name="Guy L."/>
            <person name="Ettema T.J."/>
        </authorList>
    </citation>
    <scope>NUCLEOTIDE SEQUENCE</scope>
</reference>
<dbReference type="AlphaFoldDB" id="A0A0F9MI68"/>
<comment type="caution">
    <text evidence="2">The sequence shown here is derived from an EMBL/GenBank/DDBJ whole genome shotgun (WGS) entry which is preliminary data.</text>
</comment>
<feature type="transmembrane region" description="Helical" evidence="1">
    <location>
        <begin position="79"/>
        <end position="100"/>
    </location>
</feature>
<dbReference type="EMBL" id="LAZR01004788">
    <property type="protein sequence ID" value="KKN05559.1"/>
    <property type="molecule type" value="Genomic_DNA"/>
</dbReference>
<name>A0A0F9MI68_9ZZZZ</name>
<evidence type="ECO:0000256" key="1">
    <source>
        <dbReference type="SAM" id="Phobius"/>
    </source>
</evidence>
<keyword evidence="1" id="KW-0812">Transmembrane</keyword>
<organism evidence="2">
    <name type="scientific">marine sediment metagenome</name>
    <dbReference type="NCBI Taxonomy" id="412755"/>
    <lineage>
        <taxon>unclassified sequences</taxon>
        <taxon>metagenomes</taxon>
        <taxon>ecological metagenomes</taxon>
    </lineage>
</organism>
<evidence type="ECO:0000313" key="2">
    <source>
        <dbReference type="EMBL" id="KKN05559.1"/>
    </source>
</evidence>
<proteinExistence type="predicted"/>
<protein>
    <submittedName>
        <fullName evidence="2">Uncharacterized protein</fullName>
    </submittedName>
</protein>
<accession>A0A0F9MI68</accession>
<feature type="transmembrane region" description="Helical" evidence="1">
    <location>
        <begin position="121"/>
        <end position="138"/>
    </location>
</feature>
<feature type="transmembrane region" description="Helical" evidence="1">
    <location>
        <begin position="44"/>
        <end position="67"/>
    </location>
</feature>
<keyword evidence="1" id="KW-1133">Transmembrane helix</keyword>
<sequence>MVSDSLLSLGAILIISCGSIHILLTKLVINGFTNMSEGNKKVTFMEWIVEGLTLNFIGILVLIITFLGLTEDVVSKVVLGASFVLLLIMTILSLMTVLNLRIDDLTLKPNMKRITAIHLKGCPIIKFTSGILFLLGNLL</sequence>
<keyword evidence="1" id="KW-0472">Membrane</keyword>
<feature type="transmembrane region" description="Helical" evidence="1">
    <location>
        <begin position="6"/>
        <end position="24"/>
    </location>
</feature>
<gene>
    <name evidence="2" type="ORF">LCGC14_1086100</name>
</gene>